<proteinExistence type="predicted"/>
<name>B1G9Q9_PARG4</name>
<sequence>MIGKRRASSRGVKSRGQLIGHRLVLNEAVHAGEPQRVFVMVHRVDVATVDARQFRQHQRVTVSVIRGAMSRPHFKFRKLLCDDLPIRLLLAGRRVGIKRAQCEHMKKVKRGLDRQCHHRTEDRVGHRCGVQCVGIAAIEIREHQLDDVINADAAAEIGFDDGLATGGFVEVVVVEREHSARQTSQARDELLLDTNRFMNRVVMTLEHERCVSCRMRVHVLERVAFFDRLPYGIEREIAGEHEVAHFHAGNGRLFKHREVLVDVTSPEIHMTAIQMKQLSVQAAIAELFVQTQRHFGELHGSRDIADTGNQHQRKIAVRETRVVGIAVTQREIDRLQRE</sequence>
<organism evidence="1 2">
    <name type="scientific">Paraburkholderia graminis (strain ATCC 700544 / DSM 17151 / LMG 18924 / NCIMB 13744 / C4D1M)</name>
    <dbReference type="NCBI Taxonomy" id="396598"/>
    <lineage>
        <taxon>Bacteria</taxon>
        <taxon>Pseudomonadati</taxon>
        <taxon>Pseudomonadota</taxon>
        <taxon>Betaproteobacteria</taxon>
        <taxon>Burkholderiales</taxon>
        <taxon>Burkholderiaceae</taxon>
        <taxon>Paraburkholderia</taxon>
    </lineage>
</organism>
<dbReference type="AlphaFoldDB" id="B1G9Q9"/>
<dbReference type="EMBL" id="ABLD01000033">
    <property type="protein sequence ID" value="EDT07168.1"/>
    <property type="molecule type" value="Genomic_DNA"/>
</dbReference>
<gene>
    <name evidence="1" type="ORF">BgramDRAFT_6105</name>
</gene>
<evidence type="ECO:0000313" key="1">
    <source>
        <dbReference type="EMBL" id="EDT07168.1"/>
    </source>
</evidence>
<accession>B1G9Q9</accession>
<evidence type="ECO:0000313" key="2">
    <source>
        <dbReference type="Proteomes" id="UP000005045"/>
    </source>
</evidence>
<dbReference type="Proteomes" id="UP000005045">
    <property type="component" value="Unassembled WGS sequence"/>
</dbReference>
<keyword evidence="2" id="KW-1185">Reference proteome</keyword>
<reference evidence="1 2" key="1">
    <citation type="submission" date="2008-03" db="EMBL/GenBank/DDBJ databases">
        <title>Sequencing of the draft genome and assembly of Burkholderia graminis C4D1M.</title>
        <authorList>
            <consortium name="US DOE Joint Genome Institute (JGI-PGF)"/>
            <person name="Copeland A."/>
            <person name="Lucas S."/>
            <person name="Lapidus A."/>
            <person name="Glavina del Rio T."/>
            <person name="Dalin E."/>
            <person name="Tice H."/>
            <person name="Bruce D."/>
            <person name="Goodwin L."/>
            <person name="Pitluck S."/>
            <person name="Larimer F."/>
            <person name="Land M.L."/>
            <person name="Hauser L."/>
            <person name="Tiedje J."/>
            <person name="Richardson P."/>
        </authorList>
    </citation>
    <scope>NUCLEOTIDE SEQUENCE [LARGE SCALE GENOMIC DNA]</scope>
    <source>
        <strain evidence="2">ATCC 700544 / DSM 17151 / LMG 18924 / NCIMB 13744 / C4D1M</strain>
    </source>
</reference>
<protein>
    <submittedName>
        <fullName evidence="1">Uncharacterized protein</fullName>
    </submittedName>
</protein>
<comment type="caution">
    <text evidence="1">The sequence shown here is derived from an EMBL/GenBank/DDBJ whole genome shotgun (WGS) entry which is preliminary data.</text>
</comment>